<feature type="region of interest" description="Disordered" evidence="1">
    <location>
        <begin position="31"/>
        <end position="157"/>
    </location>
</feature>
<evidence type="ECO:0000313" key="2">
    <source>
        <dbReference type="EMBL" id="KAK2190532.1"/>
    </source>
</evidence>
<reference evidence="2" key="1">
    <citation type="journal article" date="2023" name="Mol. Biol. Evol.">
        <title>Third-Generation Sequencing Reveals the Adaptive Role of the Epigenome in Three Deep-Sea Polychaetes.</title>
        <authorList>
            <person name="Perez M."/>
            <person name="Aroh O."/>
            <person name="Sun Y."/>
            <person name="Lan Y."/>
            <person name="Juniper S.K."/>
            <person name="Young C.R."/>
            <person name="Angers B."/>
            <person name="Qian P.Y."/>
        </authorList>
    </citation>
    <scope>NUCLEOTIDE SEQUENCE</scope>
    <source>
        <strain evidence="2">R07B-5</strain>
    </source>
</reference>
<comment type="caution">
    <text evidence="2">The sequence shown here is derived from an EMBL/GenBank/DDBJ whole genome shotgun (WGS) entry which is preliminary data.</text>
</comment>
<feature type="compositionally biased region" description="Acidic residues" evidence="1">
    <location>
        <begin position="71"/>
        <end position="103"/>
    </location>
</feature>
<dbReference type="AlphaFoldDB" id="A0AAD9P9M5"/>
<evidence type="ECO:0000256" key="1">
    <source>
        <dbReference type="SAM" id="MobiDB-lite"/>
    </source>
</evidence>
<keyword evidence="3" id="KW-1185">Reference proteome</keyword>
<dbReference type="EMBL" id="JAODUO010000077">
    <property type="protein sequence ID" value="KAK2190532.1"/>
    <property type="molecule type" value="Genomic_DNA"/>
</dbReference>
<dbReference type="Proteomes" id="UP001209878">
    <property type="component" value="Unassembled WGS sequence"/>
</dbReference>
<feature type="compositionally biased region" description="Basic residues" evidence="1">
    <location>
        <begin position="49"/>
        <end position="59"/>
    </location>
</feature>
<name>A0AAD9P9M5_RIDPI</name>
<accession>A0AAD9P9M5</accession>
<evidence type="ECO:0000313" key="3">
    <source>
        <dbReference type="Proteomes" id="UP001209878"/>
    </source>
</evidence>
<organism evidence="2 3">
    <name type="scientific">Ridgeia piscesae</name>
    <name type="common">Tubeworm</name>
    <dbReference type="NCBI Taxonomy" id="27915"/>
    <lineage>
        <taxon>Eukaryota</taxon>
        <taxon>Metazoa</taxon>
        <taxon>Spiralia</taxon>
        <taxon>Lophotrochozoa</taxon>
        <taxon>Annelida</taxon>
        <taxon>Polychaeta</taxon>
        <taxon>Sedentaria</taxon>
        <taxon>Canalipalpata</taxon>
        <taxon>Sabellida</taxon>
        <taxon>Siboglinidae</taxon>
        <taxon>Ridgeia</taxon>
    </lineage>
</organism>
<proteinExistence type="predicted"/>
<feature type="compositionally biased region" description="Polar residues" evidence="1">
    <location>
        <begin position="111"/>
        <end position="125"/>
    </location>
</feature>
<gene>
    <name evidence="2" type="ORF">NP493_77g04025</name>
</gene>
<protein>
    <submittedName>
        <fullName evidence="2">Uncharacterized protein</fullName>
    </submittedName>
</protein>
<sequence length="157" mass="17606">MAKGELNQSVSTTPGKKFFKKKFKQHIMQAGLGMPTEKGTAGGMNSEIKKKRKKKKKMKAQPDAVAKKMQEEEEEDAEDWSSCDEDMPNTMEEVDSSSEELSQDTERKYTPKSTGKTVNDTQQSTKKTKSAPNSDKKKKKKLQNGRVSSGFSKLHII</sequence>